<feature type="compositionally biased region" description="Basic and acidic residues" evidence="1">
    <location>
        <begin position="167"/>
        <end position="183"/>
    </location>
</feature>
<sequence>MSVYSMALLRPRLLSSHVNNLFPLSHTLFLSRSFASRRAASLGDDQDEDLAAARTWLANLSPRTIPRHLCEVSFSRSGGPGGQHVNKVNSKATLKVSLDNLLPLIPQVIHPQLQSSRYVAQRTNTLVIQSEESRKQAANVETCFDKLHQLLRATANEAIPGETSQGQREKVQKLKKAENEARIKSKKIHSSKKSSRRGGDD</sequence>
<dbReference type="GO" id="GO:0070126">
    <property type="term" value="P:mitochondrial translational termination"/>
    <property type="evidence" value="ECO:0007669"/>
    <property type="project" value="TreeGrafter"/>
</dbReference>
<name>A0A1E3BE92_ASPCR</name>
<dbReference type="PANTHER" id="PTHR11075:SF54">
    <property type="entry name" value="LARGE RIBOSOMAL SUBUNIT PROTEIN ML62"/>
    <property type="match status" value="1"/>
</dbReference>
<feature type="domain" description="Prokaryotic-type class I peptide chain release factors" evidence="2">
    <location>
        <begin position="64"/>
        <end position="193"/>
    </location>
</feature>
<feature type="compositionally biased region" description="Basic residues" evidence="1">
    <location>
        <begin position="184"/>
        <end position="201"/>
    </location>
</feature>
<reference evidence="3 4" key="1">
    <citation type="journal article" date="2016" name="BMC Genomics">
        <title>Comparative genomic and transcriptomic analyses of the Fuzhuan brick tea-fermentation fungus Aspergillus cristatus.</title>
        <authorList>
            <person name="Ge Y."/>
            <person name="Wang Y."/>
            <person name="Liu Y."/>
            <person name="Tan Y."/>
            <person name="Ren X."/>
            <person name="Zhang X."/>
            <person name="Hyde K.D."/>
            <person name="Liu Y."/>
            <person name="Liu Z."/>
        </authorList>
    </citation>
    <scope>NUCLEOTIDE SEQUENCE [LARGE SCALE GENOMIC DNA]</scope>
    <source>
        <strain evidence="3 4">GZAAS20.1005</strain>
    </source>
</reference>
<organism evidence="3 4">
    <name type="scientific">Aspergillus cristatus</name>
    <name type="common">Chinese Fuzhuan brick tea-fermentation fungus</name>
    <name type="synonym">Eurotium cristatum</name>
    <dbReference type="NCBI Taxonomy" id="573508"/>
    <lineage>
        <taxon>Eukaryota</taxon>
        <taxon>Fungi</taxon>
        <taxon>Dikarya</taxon>
        <taxon>Ascomycota</taxon>
        <taxon>Pezizomycotina</taxon>
        <taxon>Eurotiomycetes</taxon>
        <taxon>Eurotiomycetidae</taxon>
        <taxon>Eurotiales</taxon>
        <taxon>Aspergillaceae</taxon>
        <taxon>Aspergillus</taxon>
        <taxon>Aspergillus subgen. Aspergillus</taxon>
    </lineage>
</organism>
<accession>A0A1E3BE92</accession>
<dbReference type="Gene3D" id="3.30.160.20">
    <property type="match status" value="1"/>
</dbReference>
<evidence type="ECO:0000256" key="1">
    <source>
        <dbReference type="SAM" id="MobiDB-lite"/>
    </source>
</evidence>
<proteinExistence type="predicted"/>
<dbReference type="EMBL" id="JXNT01000005">
    <property type="protein sequence ID" value="ODM19081.1"/>
    <property type="molecule type" value="Genomic_DNA"/>
</dbReference>
<feature type="region of interest" description="Disordered" evidence="1">
    <location>
        <begin position="158"/>
        <end position="201"/>
    </location>
</feature>
<dbReference type="PANTHER" id="PTHR11075">
    <property type="entry name" value="PEPTIDE CHAIN RELEASE FACTOR"/>
    <property type="match status" value="1"/>
</dbReference>
<evidence type="ECO:0000313" key="4">
    <source>
        <dbReference type="Proteomes" id="UP000094569"/>
    </source>
</evidence>
<protein>
    <recommendedName>
        <fullName evidence="2">Prokaryotic-type class I peptide chain release factors domain-containing protein</fullName>
    </recommendedName>
</protein>
<comment type="caution">
    <text evidence="3">The sequence shown here is derived from an EMBL/GenBank/DDBJ whole genome shotgun (WGS) entry which is preliminary data.</text>
</comment>
<keyword evidence="4" id="KW-1185">Reference proteome</keyword>
<dbReference type="GO" id="GO:0005762">
    <property type="term" value="C:mitochondrial large ribosomal subunit"/>
    <property type="evidence" value="ECO:0007669"/>
    <property type="project" value="TreeGrafter"/>
</dbReference>
<dbReference type="Pfam" id="PF00472">
    <property type="entry name" value="RF-1"/>
    <property type="match status" value="1"/>
</dbReference>
<evidence type="ECO:0000313" key="3">
    <source>
        <dbReference type="EMBL" id="ODM19081.1"/>
    </source>
</evidence>
<dbReference type="STRING" id="573508.A0A1E3BE92"/>
<dbReference type="OrthoDB" id="270639at2759"/>
<dbReference type="InterPro" id="IPR000352">
    <property type="entry name" value="Pep_chain_release_fac_I"/>
</dbReference>
<evidence type="ECO:0000259" key="2">
    <source>
        <dbReference type="Pfam" id="PF00472"/>
    </source>
</evidence>
<dbReference type="InterPro" id="IPR052104">
    <property type="entry name" value="Mito_Release_Factor_mL62"/>
</dbReference>
<dbReference type="GO" id="GO:0004045">
    <property type="term" value="F:peptidyl-tRNA hydrolase activity"/>
    <property type="evidence" value="ECO:0007669"/>
    <property type="project" value="TreeGrafter"/>
</dbReference>
<dbReference type="VEuPathDB" id="FungiDB:SI65_05698"/>
<dbReference type="Proteomes" id="UP000094569">
    <property type="component" value="Unassembled WGS sequence"/>
</dbReference>
<dbReference type="SUPFAM" id="SSF110916">
    <property type="entry name" value="Peptidyl-tRNA hydrolase domain-like"/>
    <property type="match status" value="1"/>
</dbReference>
<dbReference type="GO" id="GO:0016150">
    <property type="term" value="F:translation release factor activity, codon nonspecific"/>
    <property type="evidence" value="ECO:0007669"/>
    <property type="project" value="TreeGrafter"/>
</dbReference>
<dbReference type="AlphaFoldDB" id="A0A1E3BE92"/>
<gene>
    <name evidence="3" type="ORF">SI65_05698</name>
</gene>